<keyword evidence="1" id="KW-0472">Membrane</keyword>
<keyword evidence="1" id="KW-0812">Transmembrane</keyword>
<organism evidence="2 3">
    <name type="scientific">Desulfonema magnum</name>
    <dbReference type="NCBI Taxonomy" id="45655"/>
    <lineage>
        <taxon>Bacteria</taxon>
        <taxon>Pseudomonadati</taxon>
        <taxon>Thermodesulfobacteriota</taxon>
        <taxon>Desulfobacteria</taxon>
        <taxon>Desulfobacterales</taxon>
        <taxon>Desulfococcaceae</taxon>
        <taxon>Desulfonema</taxon>
    </lineage>
</organism>
<gene>
    <name evidence="2" type="ORF">dnm_062520</name>
</gene>
<proteinExistence type="predicted"/>
<keyword evidence="3" id="KW-1185">Reference proteome</keyword>
<evidence type="ECO:0000313" key="3">
    <source>
        <dbReference type="Proteomes" id="UP000663722"/>
    </source>
</evidence>
<dbReference type="AlphaFoldDB" id="A0A975GQM3"/>
<reference evidence="2" key="1">
    <citation type="journal article" date="2021" name="Microb. Physiol.">
        <title>Proteogenomic Insights into the Physiology of Marine, Sulfate-Reducing, Filamentous Desulfonema limicola and Desulfonema magnum.</title>
        <authorList>
            <person name="Schnaars V."/>
            <person name="Wohlbrand L."/>
            <person name="Scheve S."/>
            <person name="Hinrichs C."/>
            <person name="Reinhardt R."/>
            <person name="Rabus R."/>
        </authorList>
    </citation>
    <scope>NUCLEOTIDE SEQUENCE</scope>
    <source>
        <strain evidence="2">4be13</strain>
    </source>
</reference>
<evidence type="ECO:0000313" key="2">
    <source>
        <dbReference type="EMBL" id="QTA90191.1"/>
    </source>
</evidence>
<accession>A0A975GQM3</accession>
<sequence length="39" mass="4440">MIPACDGLAKLMQHITAKIMINVIGDIFLIIFILLWKQI</sequence>
<name>A0A975GQM3_9BACT</name>
<dbReference type="Proteomes" id="UP000663722">
    <property type="component" value="Chromosome"/>
</dbReference>
<keyword evidence="1" id="KW-1133">Transmembrane helix</keyword>
<feature type="transmembrane region" description="Helical" evidence="1">
    <location>
        <begin position="19"/>
        <end position="36"/>
    </location>
</feature>
<dbReference type="KEGG" id="dmm:dnm_062520"/>
<dbReference type="EMBL" id="CP061800">
    <property type="protein sequence ID" value="QTA90191.1"/>
    <property type="molecule type" value="Genomic_DNA"/>
</dbReference>
<evidence type="ECO:0000256" key="1">
    <source>
        <dbReference type="SAM" id="Phobius"/>
    </source>
</evidence>
<protein>
    <submittedName>
        <fullName evidence="2">Uncharacterized protein</fullName>
    </submittedName>
</protein>